<name>A0A1B8GFR6_9PEZI</name>
<feature type="region of interest" description="Disordered" evidence="2">
    <location>
        <begin position="1"/>
        <end position="31"/>
    </location>
</feature>
<accession>A0A1B8GFR6</accession>
<reference evidence="4 5" key="1">
    <citation type="submission" date="2016-03" db="EMBL/GenBank/DDBJ databases">
        <title>Comparative genomics of Pseudogymnoascus destructans, the fungus causing white-nose syndrome of bats.</title>
        <authorList>
            <person name="Palmer J.M."/>
            <person name="Drees K.P."/>
            <person name="Foster J.T."/>
            <person name="Lindner D.L."/>
        </authorList>
    </citation>
    <scope>NUCLEOTIDE SEQUENCE [LARGE SCALE GENOMIC DNA]</scope>
    <source>
        <strain evidence="4 5">UAMH 10579</strain>
    </source>
</reference>
<reference evidence="5" key="2">
    <citation type="journal article" date="2018" name="Nat. Commun.">
        <title>Extreme sensitivity to ultraviolet light in the fungal pathogen causing white-nose syndrome of bats.</title>
        <authorList>
            <person name="Palmer J.M."/>
            <person name="Drees K.P."/>
            <person name="Foster J.T."/>
            <person name="Lindner D.L."/>
        </authorList>
    </citation>
    <scope>NUCLEOTIDE SEQUENCE [LARGE SCALE GENOMIC DNA]</scope>
    <source>
        <strain evidence="5">UAMH 10579</strain>
    </source>
</reference>
<dbReference type="Gene3D" id="3.30.70.330">
    <property type="match status" value="1"/>
</dbReference>
<dbReference type="GO" id="GO:0003723">
    <property type="term" value="F:RNA binding"/>
    <property type="evidence" value="ECO:0007669"/>
    <property type="project" value="UniProtKB-UniRule"/>
</dbReference>
<feature type="compositionally biased region" description="Low complexity" evidence="2">
    <location>
        <begin position="810"/>
        <end position="820"/>
    </location>
</feature>
<dbReference type="RefSeq" id="XP_018128422.2">
    <property type="nucleotide sequence ID" value="XM_018275645.2"/>
</dbReference>
<gene>
    <name evidence="4" type="ORF">VE01_06192</name>
</gene>
<dbReference type="PANTHER" id="PTHR23295">
    <property type="entry name" value="NUCLEAR RECEPTOR COACTIVATOR 5-RELATED"/>
    <property type="match status" value="1"/>
</dbReference>
<dbReference type="STRING" id="342668.A0A1B8GFR6"/>
<feature type="compositionally biased region" description="Pro residues" evidence="2">
    <location>
        <begin position="258"/>
        <end position="267"/>
    </location>
</feature>
<feature type="compositionally biased region" description="Acidic residues" evidence="2">
    <location>
        <begin position="104"/>
        <end position="119"/>
    </location>
</feature>
<organism evidence="4 5">
    <name type="scientific">Pseudogymnoascus verrucosus</name>
    <dbReference type="NCBI Taxonomy" id="342668"/>
    <lineage>
        <taxon>Eukaryota</taxon>
        <taxon>Fungi</taxon>
        <taxon>Dikarya</taxon>
        <taxon>Ascomycota</taxon>
        <taxon>Pezizomycotina</taxon>
        <taxon>Leotiomycetes</taxon>
        <taxon>Thelebolales</taxon>
        <taxon>Thelebolaceae</taxon>
        <taxon>Pseudogymnoascus</taxon>
    </lineage>
</organism>
<feature type="compositionally biased region" description="Polar residues" evidence="2">
    <location>
        <begin position="158"/>
        <end position="169"/>
    </location>
</feature>
<dbReference type="InterPro" id="IPR035979">
    <property type="entry name" value="RBD_domain_sf"/>
</dbReference>
<dbReference type="GeneID" id="28839578"/>
<dbReference type="PANTHER" id="PTHR23295:SF6">
    <property type="entry name" value="NEOSIN, ISOFORM A"/>
    <property type="match status" value="1"/>
</dbReference>
<feature type="region of interest" description="Disordered" evidence="2">
    <location>
        <begin position="329"/>
        <end position="385"/>
    </location>
</feature>
<dbReference type="Pfam" id="PF00076">
    <property type="entry name" value="RRM_1"/>
    <property type="match status" value="1"/>
</dbReference>
<evidence type="ECO:0000259" key="3">
    <source>
        <dbReference type="PROSITE" id="PS50102"/>
    </source>
</evidence>
<dbReference type="InterPro" id="IPR000504">
    <property type="entry name" value="RRM_dom"/>
</dbReference>
<keyword evidence="1" id="KW-0694">RNA-binding</keyword>
<feature type="compositionally biased region" description="Polar residues" evidence="2">
    <location>
        <begin position="243"/>
        <end position="254"/>
    </location>
</feature>
<sequence>MIWDAPKFHTNPTTPVSPVPSHPSIPSNLPVLQNQIDPIFNMTSTHTASSTDAPTDNLPTNSNATADDDNDTSDAASNFSDPYEEEDKPEQSNAAAPGAQAGGEVDDDYAMTFESDGEADSNSPEDSSEAVDQHEVVQSAPAPLSGSETAPSPIDTIPSITNTTTEPIDNSSLNPITSPPTTSSEPAPLAAAVDGGSDPAMSETTQAQSQAPPAHSYESIAKGEIDIQQLLDNITANAEINATSANGTPTATTVSSPTFPPGPPGPTGPSTLPSHSSLPPRPQVLQKPAMHPAYASQDDIRKYHAGPSFAVPPGSTAYRAPGMPMPLISSGAPGTKADARNILPPPPAASFNAPSSLPAPPSSTLPPHPKQDRAQTSVEAGDAEDAGEIQWGADVQSLYDKFLADERMYVSEGLWDRFPAGSRLFIGNLPTEKVTKRDIFYIFHKFGRLAQVSIKQAYGFVQFHDIKSCHAALQREQGQEIRGRKMHLEISKPQKNTRQAGPGQAQPATQRRSRSPEHQRGGGGGRGGQGRNQPQGYDRYDGRAVASPREGDHRGAATRGREDYRALRSPSPQRGGFRGGRDEYGQNRGRDSYGGHDGRHTRSRSPVYDRRDGGRYRERSPSPRRREMDEDAALGIPRRDTRDVPEVQIILLEELDRNFISWVEGEIRGRGLKSEVMFLSARLPVDVVVRRQILEGVLAVVKLTHKAQQTSRIPLQVFDRTRGADNVRFDEYEDLEPRIAAELVIREKQKQLTAPAQAAPAYGQQAGQQYGAPAAQATPNLGSIVGQLDNATLQKLLGTLNAPIQSPTPQQQQQNQGNGQVDLAGILGGLMGKSAQQPQQQQQQYPSQQQAQYPPQSATQNLGALLGAAGLGQQAQGQMQGGQSAEDVQNIMAQLARFRQ</sequence>
<keyword evidence="5" id="KW-1185">Reference proteome</keyword>
<feature type="region of interest" description="Disordered" evidence="2">
    <location>
        <begin position="802"/>
        <end position="857"/>
    </location>
</feature>
<feature type="region of interest" description="Disordered" evidence="2">
    <location>
        <begin position="243"/>
        <end position="293"/>
    </location>
</feature>
<dbReference type="Proteomes" id="UP000091956">
    <property type="component" value="Unassembled WGS sequence"/>
</dbReference>
<dbReference type="InterPro" id="IPR052600">
    <property type="entry name" value="Nuc_rcpt_coact/corep"/>
</dbReference>
<feature type="region of interest" description="Disordered" evidence="2">
    <location>
        <begin position="489"/>
        <end position="639"/>
    </location>
</feature>
<feature type="compositionally biased region" description="Pro residues" evidence="2">
    <location>
        <begin position="357"/>
        <end position="368"/>
    </location>
</feature>
<dbReference type="AlphaFoldDB" id="A0A1B8GFR6"/>
<dbReference type="PROSITE" id="PS50102">
    <property type="entry name" value="RRM"/>
    <property type="match status" value="1"/>
</dbReference>
<feature type="domain" description="RRM" evidence="3">
    <location>
        <begin position="422"/>
        <end position="493"/>
    </location>
</feature>
<dbReference type="EMBL" id="KV460241">
    <property type="protein sequence ID" value="OBT94689.2"/>
    <property type="molecule type" value="Genomic_DNA"/>
</dbReference>
<feature type="compositionally biased region" description="Basic and acidic residues" evidence="2">
    <location>
        <begin position="549"/>
        <end position="566"/>
    </location>
</feature>
<feature type="compositionally biased region" description="Gly residues" evidence="2">
    <location>
        <begin position="521"/>
        <end position="530"/>
    </location>
</feature>
<dbReference type="SUPFAM" id="SSF54928">
    <property type="entry name" value="RNA-binding domain, RBD"/>
    <property type="match status" value="1"/>
</dbReference>
<feature type="compositionally biased region" description="Polar residues" evidence="2">
    <location>
        <begin position="202"/>
        <end position="211"/>
    </location>
</feature>
<evidence type="ECO:0000313" key="4">
    <source>
        <dbReference type="EMBL" id="OBT94689.2"/>
    </source>
</evidence>
<feature type="compositionally biased region" description="Low complexity" evidence="2">
    <location>
        <begin position="497"/>
        <end position="510"/>
    </location>
</feature>
<feature type="region of interest" description="Disordered" evidence="2">
    <location>
        <begin position="44"/>
        <end position="221"/>
    </location>
</feature>
<dbReference type="InterPro" id="IPR012677">
    <property type="entry name" value="Nucleotide-bd_a/b_plait_sf"/>
</dbReference>
<feature type="compositionally biased region" description="Low complexity" evidence="2">
    <location>
        <begin position="170"/>
        <end position="192"/>
    </location>
</feature>
<protein>
    <recommendedName>
        <fullName evidence="3">RRM domain-containing protein</fullName>
    </recommendedName>
</protein>
<proteinExistence type="predicted"/>
<evidence type="ECO:0000313" key="5">
    <source>
        <dbReference type="Proteomes" id="UP000091956"/>
    </source>
</evidence>
<dbReference type="SMART" id="SM00360">
    <property type="entry name" value="RRM"/>
    <property type="match status" value="1"/>
</dbReference>
<evidence type="ECO:0000256" key="2">
    <source>
        <dbReference type="SAM" id="MobiDB-lite"/>
    </source>
</evidence>
<feature type="compositionally biased region" description="Low complexity" evidence="2">
    <location>
        <begin position="268"/>
        <end position="278"/>
    </location>
</feature>
<feature type="compositionally biased region" description="Low complexity" evidence="2">
    <location>
        <begin position="834"/>
        <end position="857"/>
    </location>
</feature>
<evidence type="ECO:0000256" key="1">
    <source>
        <dbReference type="PROSITE-ProRule" id="PRU00176"/>
    </source>
</evidence>
<feature type="compositionally biased region" description="Polar residues" evidence="2">
    <location>
        <begin position="44"/>
        <end position="59"/>
    </location>
</feature>
<feature type="compositionally biased region" description="Basic and acidic residues" evidence="2">
    <location>
        <begin position="579"/>
        <end position="600"/>
    </location>
</feature>
<feature type="compositionally biased region" description="Basic and acidic residues" evidence="2">
    <location>
        <begin position="607"/>
        <end position="628"/>
    </location>
</feature>